<dbReference type="InterPro" id="IPR041633">
    <property type="entry name" value="Polbeta"/>
</dbReference>
<evidence type="ECO:0000313" key="3">
    <source>
        <dbReference type="Proteomes" id="UP001213979"/>
    </source>
</evidence>
<reference evidence="2 3" key="1">
    <citation type="submission" date="2023-01" db="EMBL/GenBank/DDBJ databases">
        <title>Genome-based reclassification of Anoxybacillus geothermalis as a later heterotypic synonym of Anoxybacillus rupiensis.</title>
        <authorList>
            <person name="Inan Bektas K."/>
            <person name="Canakci S."/>
            <person name="Belduz A.A."/>
            <person name="Guler H.H."/>
        </authorList>
    </citation>
    <scope>NUCLEOTIDE SEQUENCE [LARGE SCALE GENOMIC DNA]</scope>
    <source>
        <strain evidence="2 3">DSM 17127</strain>
    </source>
</reference>
<name>A0ABT5W2Q3_9BACL</name>
<dbReference type="PANTHER" id="PTHR43852">
    <property type="entry name" value="NUCLEOTIDYLTRANSFERASE"/>
    <property type="match status" value="1"/>
</dbReference>
<dbReference type="EMBL" id="JAQOTG010000003">
    <property type="protein sequence ID" value="MDE8563487.1"/>
    <property type="molecule type" value="Genomic_DNA"/>
</dbReference>
<dbReference type="SUPFAM" id="SSF81301">
    <property type="entry name" value="Nucleotidyltransferase"/>
    <property type="match status" value="1"/>
</dbReference>
<dbReference type="Gene3D" id="3.30.460.10">
    <property type="entry name" value="Beta Polymerase, domain 2"/>
    <property type="match status" value="1"/>
</dbReference>
<dbReference type="RefSeq" id="WP_236546385.1">
    <property type="nucleotide sequence ID" value="NZ_JAGUQN010000015.1"/>
</dbReference>
<evidence type="ECO:0000259" key="1">
    <source>
        <dbReference type="Pfam" id="PF18765"/>
    </source>
</evidence>
<comment type="caution">
    <text evidence="2">The sequence shown here is derived from an EMBL/GenBank/DDBJ whole genome shotgun (WGS) entry which is preliminary data.</text>
</comment>
<dbReference type="Pfam" id="PF18765">
    <property type="entry name" value="Polbeta"/>
    <property type="match status" value="1"/>
</dbReference>
<proteinExistence type="predicted"/>
<keyword evidence="3" id="KW-1185">Reference proteome</keyword>
<gene>
    <name evidence="2" type="ORF">PNH38_06240</name>
</gene>
<dbReference type="Proteomes" id="UP001213979">
    <property type="component" value="Unassembled WGS sequence"/>
</dbReference>
<dbReference type="PANTHER" id="PTHR43852:SF3">
    <property type="entry name" value="NUCLEOTIDYLTRANSFERASE"/>
    <property type="match status" value="1"/>
</dbReference>
<dbReference type="InterPro" id="IPR043519">
    <property type="entry name" value="NT_sf"/>
</dbReference>
<sequence>MSVNMYGLKRKTFYQLLHFFQSYADIIEKIILFGSRARGDYKETSDIDIAIKFRKNNEQLYRIQDDLAEVNIIYTVDVIDYDKISNGKLKSYVDQEGKTIFLTNDRGEIVVTMNKIIDKLSDFEKAPI</sequence>
<protein>
    <submittedName>
        <fullName evidence="2">Nucleotidyltransferase domain-containing protein</fullName>
    </submittedName>
</protein>
<organism evidence="2 3">
    <name type="scientific">Anoxybacteroides rupiense</name>
    <dbReference type="NCBI Taxonomy" id="311460"/>
    <lineage>
        <taxon>Bacteria</taxon>
        <taxon>Bacillati</taxon>
        <taxon>Bacillota</taxon>
        <taxon>Bacilli</taxon>
        <taxon>Bacillales</taxon>
        <taxon>Anoxybacillaceae</taxon>
        <taxon>Anoxybacteroides</taxon>
    </lineage>
</organism>
<evidence type="ECO:0000313" key="2">
    <source>
        <dbReference type="EMBL" id="MDE8563487.1"/>
    </source>
</evidence>
<dbReference type="CDD" id="cd05403">
    <property type="entry name" value="NT_KNTase_like"/>
    <property type="match status" value="1"/>
</dbReference>
<dbReference type="InterPro" id="IPR052930">
    <property type="entry name" value="TA_antitoxin_MntA"/>
</dbReference>
<accession>A0ABT5W2Q3</accession>
<feature type="domain" description="Polymerase beta nucleotidyltransferase" evidence="1">
    <location>
        <begin position="16"/>
        <end position="105"/>
    </location>
</feature>